<accession>A0ABU1BT55</accession>
<feature type="compositionally biased region" description="Polar residues" evidence="5">
    <location>
        <begin position="53"/>
        <end position="62"/>
    </location>
</feature>
<evidence type="ECO:0000256" key="1">
    <source>
        <dbReference type="ARBA" id="ARBA00004418"/>
    </source>
</evidence>
<dbReference type="RefSeq" id="WP_338438189.1">
    <property type="nucleotide sequence ID" value="NZ_JAUYVH010000017.1"/>
</dbReference>
<organism evidence="7 8">
    <name type="scientific">Keguizhuia sedimenti</name>
    <dbReference type="NCBI Taxonomy" id="3064264"/>
    <lineage>
        <taxon>Bacteria</taxon>
        <taxon>Pseudomonadati</taxon>
        <taxon>Pseudomonadota</taxon>
        <taxon>Betaproteobacteria</taxon>
        <taxon>Burkholderiales</taxon>
        <taxon>Oxalobacteraceae</taxon>
        <taxon>Keguizhuia</taxon>
    </lineage>
</organism>
<proteinExistence type="predicted"/>
<dbReference type="EMBL" id="JAUYVH010000017">
    <property type="protein sequence ID" value="MDQ9172180.1"/>
    <property type="molecule type" value="Genomic_DNA"/>
</dbReference>
<dbReference type="PANTHER" id="PTHR38439:SF3">
    <property type="entry name" value="COPPER-RESISTANT CUPROPROTEIN COPI"/>
    <property type="match status" value="1"/>
</dbReference>
<feature type="region of interest" description="Disordered" evidence="5">
    <location>
        <begin position="46"/>
        <end position="94"/>
    </location>
</feature>
<dbReference type="InterPro" id="IPR050845">
    <property type="entry name" value="Cu-binding_ET"/>
</dbReference>
<feature type="compositionally biased region" description="Polar residues" evidence="5">
    <location>
        <begin position="1"/>
        <end position="17"/>
    </location>
</feature>
<dbReference type="Proteomes" id="UP001225596">
    <property type="component" value="Unassembled WGS sequence"/>
</dbReference>
<evidence type="ECO:0000256" key="4">
    <source>
        <dbReference type="ARBA" id="ARBA00023008"/>
    </source>
</evidence>
<dbReference type="InterPro" id="IPR000923">
    <property type="entry name" value="BlueCu_1"/>
</dbReference>
<dbReference type="SUPFAM" id="SSF49503">
    <property type="entry name" value="Cupredoxins"/>
    <property type="match status" value="1"/>
</dbReference>
<dbReference type="PANTHER" id="PTHR38439">
    <property type="entry name" value="AURACYANIN-B"/>
    <property type="match status" value="1"/>
</dbReference>
<evidence type="ECO:0000313" key="7">
    <source>
        <dbReference type="EMBL" id="MDQ9172180.1"/>
    </source>
</evidence>
<protein>
    <submittedName>
        <fullName evidence="7">Cupredoxin family protein</fullName>
    </submittedName>
</protein>
<keyword evidence="3" id="KW-0574">Periplasm</keyword>
<comment type="subcellular location">
    <subcellularLocation>
        <location evidence="1">Periplasm</location>
    </subcellularLocation>
</comment>
<evidence type="ECO:0000313" key="8">
    <source>
        <dbReference type="Proteomes" id="UP001225596"/>
    </source>
</evidence>
<dbReference type="Pfam" id="PF00127">
    <property type="entry name" value="Copper-bind"/>
    <property type="match status" value="1"/>
</dbReference>
<dbReference type="CDD" id="cd04211">
    <property type="entry name" value="Cupredoxin_like_2"/>
    <property type="match status" value="1"/>
</dbReference>
<keyword evidence="8" id="KW-1185">Reference proteome</keyword>
<feature type="domain" description="Blue (type 1) copper" evidence="6">
    <location>
        <begin position="104"/>
        <end position="207"/>
    </location>
</feature>
<feature type="compositionally biased region" description="Basic and acidic residues" evidence="5">
    <location>
        <begin position="63"/>
        <end position="79"/>
    </location>
</feature>
<evidence type="ECO:0000256" key="5">
    <source>
        <dbReference type="SAM" id="MobiDB-lite"/>
    </source>
</evidence>
<comment type="caution">
    <text evidence="7">The sequence shown here is derived from an EMBL/GenBank/DDBJ whole genome shotgun (WGS) entry which is preliminary data.</text>
</comment>
<dbReference type="Gene3D" id="2.60.40.420">
    <property type="entry name" value="Cupredoxins - blue copper proteins"/>
    <property type="match status" value="1"/>
</dbReference>
<gene>
    <name evidence="7" type="ORF">Q8A64_17350</name>
</gene>
<evidence type="ECO:0000256" key="2">
    <source>
        <dbReference type="ARBA" id="ARBA00022723"/>
    </source>
</evidence>
<sequence>MPDGSPPSQANATQRQGTDLGAPPRVIHPAKAGVGAMDHSAKGAMEGMDHSTMHSGSQSPDTHAQDDKMNRGQHGDHGAHGGHASTASGKPGNAANAARTINIKAYDTMRFEPAAIKVKAGETIRFVVTNVGKLPHELMIGTAAEQKQHEQMMQQMPGMKHEDGNGVSVDPGQTKTLVWQFGSAQDIELACHIPGHYPAGMVSKVNMANAGK</sequence>
<dbReference type="InterPro" id="IPR008972">
    <property type="entry name" value="Cupredoxin"/>
</dbReference>
<feature type="region of interest" description="Disordered" evidence="5">
    <location>
        <begin position="1"/>
        <end position="28"/>
    </location>
</feature>
<reference evidence="7 8" key="1">
    <citation type="submission" date="2023-08" db="EMBL/GenBank/DDBJ databases">
        <title>Oxalobacteraceae gen .nov., isolated from river sludge outside the plant.</title>
        <authorList>
            <person name="Zhao S.Y."/>
        </authorList>
    </citation>
    <scope>NUCLEOTIDE SEQUENCE [LARGE SCALE GENOMIC DNA]</scope>
    <source>
        <strain evidence="7 8">R-40</strain>
    </source>
</reference>
<keyword evidence="2" id="KW-0479">Metal-binding</keyword>
<name>A0ABU1BT55_9BURK</name>
<keyword evidence="4" id="KW-0186">Copper</keyword>
<evidence type="ECO:0000259" key="6">
    <source>
        <dbReference type="Pfam" id="PF00127"/>
    </source>
</evidence>
<evidence type="ECO:0000256" key="3">
    <source>
        <dbReference type="ARBA" id="ARBA00022764"/>
    </source>
</evidence>